<dbReference type="Gene3D" id="3.40.50.300">
    <property type="entry name" value="P-loop containing nucleotide triphosphate hydrolases"/>
    <property type="match status" value="2"/>
</dbReference>
<feature type="domain" description="Helicase ATP-binding" evidence="1">
    <location>
        <begin position="299"/>
        <end position="500"/>
    </location>
</feature>
<organism evidence="2 3">
    <name type="scientific">Massilia aquatica</name>
    <dbReference type="NCBI Taxonomy" id="2609000"/>
    <lineage>
        <taxon>Bacteria</taxon>
        <taxon>Pseudomonadati</taxon>
        <taxon>Pseudomonadota</taxon>
        <taxon>Betaproteobacteria</taxon>
        <taxon>Burkholderiales</taxon>
        <taxon>Oxalobacteraceae</taxon>
        <taxon>Telluria group</taxon>
        <taxon>Massilia</taxon>
    </lineage>
</organism>
<proteinExistence type="predicted"/>
<dbReference type="Gene3D" id="3.90.1570.50">
    <property type="match status" value="1"/>
</dbReference>
<dbReference type="Proteomes" id="UP000819052">
    <property type="component" value="Unassembled WGS sequence"/>
</dbReference>
<dbReference type="EMBL" id="VVIW01000001">
    <property type="protein sequence ID" value="NHZ38570.1"/>
    <property type="molecule type" value="Genomic_DNA"/>
</dbReference>
<sequence>MNANPHKEIHFEGDIVAHLTANGWLEGDAAKYDRELALYPDDVIGWIQDTQPKAWDKLKLTHNGATEKTLLARLTQVLDREGSLAVLRQGFKDVGSGKIDMCQFKPAQSINPDVLDRYSKVRCRIVRQVRYSLSSENSIDLVFFINGIPVATAELKTDFTQTIDDAKNQYRYDRNPKDPASKREEPLLAFKRRALVHFAVSTDEVWMATELRGKDTFFLPFNLGNDGGAGNPANPQGYRTSYWWERTLDRDAWLNIIGRFVHLSREEKKTAEGKKEIKEKLIFPRFHQWEGVTSLIAAAKQEKAGHKYLIQHSAGSGKTNSIAWLAHQLSNLHDDSDNKVFSSVIVITDRTILDQQLQDAIYQFEHKQGVVCRVTNEGVKSAQLAQALKDNVPIIIVTIQTFPFVLEAIQKETSLKNRTYAIIADEAHSSQTGAAAKNLKKVLTAEQIEEGEEFSNEDLLIAEMAARPQPSSLSYFAFTATPKSKTLELFGRVPDTSSPASDTNLPEAFHVYSMRQAIEEGFILDVLLNYTPYKLAFKLAHNGKDYDNDTVDQSEALISLMRWVRLHPYNISQKVQVIVEHFKAHVAWRLSGQAKAMVVTSSRKEAVRYKLAIDKYIKSQGYQSLATLVAFSGEVVDSDSGPGEFTEANMNPGLKGRDLREAFDTDEFQILLVANKYQTGFDQPKLVSMYVDKKLAGVAAVQTLSRLNRTMPGKDQTFVIDFVNDPEEIKAAFQPYFETAELADVSDPNLIHDLQSKLDAARIYTPEEVEGLVAAYFKGRQGDMQAKIAPAVDRYRVQFREAIEAADDEAIDELQIFRKDVGGFVRAYDFLSQIVDFADTDLEKRSIYFKHLLPWLKDERSHDPVDLSAVKLTHYKLSDTGKQAIKLGQDLADYKLKPLTDIGSGKSHDPEVAMLSAIIAKMNDLFEGDLTDNDLLALANHVGGLMMDNEMLAEQAAANTKEQFGASPDYKNVMLDSVADGLDKYQEMAKQVLNSPRIQDGLSEILLDLVFAGFAKRRGDGQTLTENLPPASR</sequence>
<dbReference type="InterPro" id="IPR055180">
    <property type="entry name" value="HsdR_RecA-like_helicase_dom_2"/>
</dbReference>
<evidence type="ECO:0000313" key="3">
    <source>
        <dbReference type="Proteomes" id="UP000819052"/>
    </source>
</evidence>
<keyword evidence="2" id="KW-0255">Endonuclease</keyword>
<dbReference type="PANTHER" id="PTHR42927:SF1">
    <property type="entry name" value="HELICASE SUPERFAMILY 1 AND 2 DOMAIN-CONTAINING PROTEIN"/>
    <property type="match status" value="1"/>
</dbReference>
<dbReference type="RefSeq" id="WP_167073479.1">
    <property type="nucleotide sequence ID" value="NZ_VVIW01000001.1"/>
</dbReference>
<accession>A0ABX0LV30</accession>
<comment type="caution">
    <text evidence="2">The sequence shown here is derived from an EMBL/GenBank/DDBJ whole genome shotgun (WGS) entry which is preliminary data.</text>
</comment>
<keyword evidence="2" id="KW-0378">Hydrolase</keyword>
<dbReference type="PANTHER" id="PTHR42927">
    <property type="entry name" value="HELICASE SUPERFAMILY 1 AND 2 DOMAIN-CONTAINING PROTEIN"/>
    <property type="match status" value="1"/>
</dbReference>
<dbReference type="Pfam" id="PF04313">
    <property type="entry name" value="HSDR_N"/>
    <property type="match status" value="1"/>
</dbReference>
<protein>
    <submittedName>
        <fullName evidence="2">Type I restriction endonuclease subunit R</fullName>
    </submittedName>
</protein>
<name>A0ABX0LV30_9BURK</name>
<dbReference type="InterPro" id="IPR027417">
    <property type="entry name" value="P-loop_NTPase"/>
</dbReference>
<evidence type="ECO:0000259" key="1">
    <source>
        <dbReference type="PROSITE" id="PS51192"/>
    </source>
</evidence>
<dbReference type="PROSITE" id="PS51192">
    <property type="entry name" value="HELICASE_ATP_BIND_1"/>
    <property type="match status" value="1"/>
</dbReference>
<gene>
    <name evidence="2" type="ORF">F1609_00090</name>
</gene>
<dbReference type="Pfam" id="PF22679">
    <property type="entry name" value="T1R_D3-like"/>
    <property type="match status" value="1"/>
</dbReference>
<evidence type="ECO:0000313" key="2">
    <source>
        <dbReference type="EMBL" id="NHZ38570.1"/>
    </source>
</evidence>
<dbReference type="InterPro" id="IPR007409">
    <property type="entry name" value="Restrct_endonuc_type1_HsdR_N"/>
</dbReference>
<dbReference type="GO" id="GO:0004519">
    <property type="term" value="F:endonuclease activity"/>
    <property type="evidence" value="ECO:0007669"/>
    <property type="project" value="UniProtKB-KW"/>
</dbReference>
<keyword evidence="2" id="KW-0540">Nuclease</keyword>
<dbReference type="SMART" id="SM00487">
    <property type="entry name" value="DEXDc"/>
    <property type="match status" value="1"/>
</dbReference>
<reference evidence="2 3" key="1">
    <citation type="submission" date="2019-09" db="EMBL/GenBank/DDBJ databases">
        <title>Taxonomy of Antarctic Massilia spp.: description of Massilia rubra sp. nov., Massilia aquatica sp. nov., Massilia mucilaginosa sp. nov., Massilia frigida sp. nov. isolated from streams, lakes and regoliths.</title>
        <authorList>
            <person name="Holochova P."/>
            <person name="Sedlacek I."/>
            <person name="Kralova S."/>
            <person name="Maslanova I."/>
            <person name="Busse H.-J."/>
            <person name="Stankova E."/>
            <person name="Vrbovska V."/>
            <person name="Kovarovic V."/>
            <person name="Bartak M."/>
            <person name="Svec P."/>
            <person name="Pantucek R."/>
        </authorList>
    </citation>
    <scope>NUCLEOTIDE SEQUENCE [LARGE SCALE GENOMIC DNA]</scope>
    <source>
        <strain evidence="2 3">CCM 8693</strain>
    </source>
</reference>
<dbReference type="InterPro" id="IPR040980">
    <property type="entry name" value="SWI2_SNF2"/>
</dbReference>
<keyword evidence="3" id="KW-1185">Reference proteome</keyword>
<dbReference type="SUPFAM" id="SSF52540">
    <property type="entry name" value="P-loop containing nucleoside triphosphate hydrolases"/>
    <property type="match status" value="1"/>
</dbReference>
<dbReference type="Pfam" id="PF18766">
    <property type="entry name" value="SWI2_SNF2"/>
    <property type="match status" value="1"/>
</dbReference>
<dbReference type="InterPro" id="IPR014001">
    <property type="entry name" value="Helicase_ATP-bd"/>
</dbReference>